<evidence type="ECO:0000313" key="2">
    <source>
        <dbReference type="Proteomes" id="UP000033636"/>
    </source>
</evidence>
<proteinExistence type="predicted"/>
<comment type="caution">
    <text evidence="1">The sequence shown here is derived from an EMBL/GenBank/DDBJ whole genome shotgun (WGS) entry which is preliminary data.</text>
</comment>
<dbReference type="EMBL" id="JZWT02000025">
    <property type="protein sequence ID" value="MFB6491222.1"/>
    <property type="molecule type" value="Genomic_DNA"/>
</dbReference>
<accession>A0ACC6V2F3</accession>
<dbReference type="Proteomes" id="UP000033636">
    <property type="component" value="Unassembled WGS sequence"/>
</dbReference>
<name>A0ACC6V2F3_9CREN</name>
<organism evidence="1 2">
    <name type="scientific">Thermoproteus sp. AZ2</name>
    <dbReference type="NCBI Taxonomy" id="1609232"/>
    <lineage>
        <taxon>Archaea</taxon>
        <taxon>Thermoproteota</taxon>
        <taxon>Thermoprotei</taxon>
        <taxon>Thermoproteales</taxon>
        <taxon>Thermoproteaceae</taxon>
        <taxon>Thermoproteus</taxon>
    </lineage>
</organism>
<keyword evidence="1" id="KW-0808">Transferase</keyword>
<sequence length="395" mass="43143">MSLRNVYIVDFRRVPFSRLTRKELQRDIYYNMRPEEVAAIVVRNLIERNGIKPEEIDDLITGMAFQVGEGWLYGGRHVVFASKLPVTVPAAAVDRQCASSITSVALGASEIAAGMADIVIAGGVEHMSRVPMYDNPHVITNPKFFTEEYAFYELNIGYVMGLTAERLAEEAKITREEMDRWSLRSHQLAYRALQEGYFKGEIIPVEVEQEGKKIVVDSDMSIRPDTTLEKLAKLQPAFKADGTITAGNSSPLNTGAAYVLLMSERAVKRYGLQPMARLVSYGFAGVPPAVMGKGPVPASRKALERAGLTAKQIDLWEINEAFAVVTLYAIKELGIEEDRVNKRGGAVAIGHPLGATGARIIGTLARQLQIEGKDYGVATLCVGGGQGAAVVIERV</sequence>
<protein>
    <submittedName>
        <fullName evidence="1">Acetyl-CoA C-acetyltransferase</fullName>
        <ecNumber evidence="1">2.3.1.9</ecNumber>
    </submittedName>
</protein>
<keyword evidence="1" id="KW-0012">Acyltransferase</keyword>
<dbReference type="EC" id="2.3.1.9" evidence="1"/>
<gene>
    <name evidence="1" type="ORF">TU35_008335</name>
</gene>
<reference evidence="1" key="1">
    <citation type="submission" date="2024-07" db="EMBL/GenBank/DDBJ databases">
        <title>Metagenome and Metagenome-Assembled Genomes of Archaea from a hot spring from the geothermal field of Los Azufres, Mexico.</title>
        <authorList>
            <person name="Marin-Paredes R."/>
            <person name="Martinez-Romero E."/>
            <person name="Servin-Garciduenas L.E."/>
        </authorList>
    </citation>
    <scope>NUCLEOTIDE SEQUENCE</scope>
</reference>
<evidence type="ECO:0000313" key="1">
    <source>
        <dbReference type="EMBL" id="MFB6491222.1"/>
    </source>
</evidence>